<comment type="caution">
    <text evidence="2">The sequence shown here is derived from an EMBL/GenBank/DDBJ whole genome shotgun (WGS) entry which is preliminary data.</text>
</comment>
<proteinExistence type="predicted"/>
<reference evidence="2" key="1">
    <citation type="submission" date="2019-08" db="EMBL/GenBank/DDBJ databases">
        <authorList>
            <person name="Kucharzyk K."/>
            <person name="Murdoch R.W."/>
            <person name="Higgins S."/>
            <person name="Loffler F."/>
        </authorList>
    </citation>
    <scope>NUCLEOTIDE SEQUENCE</scope>
</reference>
<feature type="region of interest" description="Disordered" evidence="1">
    <location>
        <begin position="107"/>
        <end position="136"/>
    </location>
</feature>
<sequence>MHGDVGAAFFQRHFQLRAALDDDCGLGLEAHELFNRLGSFALADGFKVFSDHDERNDNGGGLKIEVLRKTEVSEIDQHGCVDSVEKRAAGADGDQRIHIRRSLEERFEPYAEEPPARQHNGNRKKQLHEREHERETVRIHKRGQRYAERGEHVRHGDVENRQCEHRGCYQPYTHDAERFFTLLLFGVPRVFCGEVKGGIARFCDRLADLRELYLCRIVGKSGAVGREIDGSFRNAVELFERALHSCGAARAGHAVYAEFSAFADLRGD</sequence>
<protein>
    <submittedName>
        <fullName evidence="2">Uncharacterized protein</fullName>
    </submittedName>
</protein>
<accession>A0A645ECB4</accession>
<dbReference type="EMBL" id="VSSQ01045437">
    <property type="protein sequence ID" value="MPM99336.1"/>
    <property type="molecule type" value="Genomic_DNA"/>
</dbReference>
<evidence type="ECO:0000256" key="1">
    <source>
        <dbReference type="SAM" id="MobiDB-lite"/>
    </source>
</evidence>
<evidence type="ECO:0000313" key="2">
    <source>
        <dbReference type="EMBL" id="MPM99336.1"/>
    </source>
</evidence>
<dbReference type="AlphaFoldDB" id="A0A645ECB4"/>
<name>A0A645ECB4_9ZZZZ</name>
<organism evidence="2">
    <name type="scientific">bioreactor metagenome</name>
    <dbReference type="NCBI Taxonomy" id="1076179"/>
    <lineage>
        <taxon>unclassified sequences</taxon>
        <taxon>metagenomes</taxon>
        <taxon>ecological metagenomes</taxon>
    </lineage>
</organism>
<gene>
    <name evidence="2" type="ORF">SDC9_146527</name>
</gene>